<evidence type="ECO:0000313" key="1">
    <source>
        <dbReference type="EnsemblPlants" id="QL12p040403:mrna:CDS:8"/>
    </source>
</evidence>
<name>A0A7N2N6F0_QUELO</name>
<dbReference type="EMBL" id="LRBV02000012">
    <property type="status" value="NOT_ANNOTATED_CDS"/>
    <property type="molecule type" value="Genomic_DNA"/>
</dbReference>
<dbReference type="Gramene" id="QL12p040403:mrna">
    <property type="protein sequence ID" value="QL12p040403:mrna:CDS:8"/>
    <property type="gene ID" value="QL12p040403"/>
</dbReference>
<dbReference type="AlphaFoldDB" id="A0A7N2N6F0"/>
<proteinExistence type="predicted"/>
<protein>
    <submittedName>
        <fullName evidence="1">Uncharacterized protein</fullName>
    </submittedName>
</protein>
<evidence type="ECO:0000313" key="2">
    <source>
        <dbReference type="Proteomes" id="UP000594261"/>
    </source>
</evidence>
<sequence length="77" mass="8928">MYSQLKVKLTLTSVSPLMNTLNTDACDIEIEKEEKKTLRYREGDRVRTRHCPFHCQNYTSQTGADNLKVHTGIEIRT</sequence>
<reference evidence="1 2" key="1">
    <citation type="journal article" date="2016" name="G3 (Bethesda)">
        <title>First Draft Assembly and Annotation of the Genome of a California Endemic Oak Quercus lobata Nee (Fagaceae).</title>
        <authorList>
            <person name="Sork V.L."/>
            <person name="Fitz-Gibbon S.T."/>
            <person name="Puiu D."/>
            <person name="Crepeau M."/>
            <person name="Gugger P.F."/>
            <person name="Sherman R."/>
            <person name="Stevens K."/>
            <person name="Langley C.H."/>
            <person name="Pellegrini M."/>
            <person name="Salzberg S.L."/>
        </authorList>
    </citation>
    <scope>NUCLEOTIDE SEQUENCE [LARGE SCALE GENOMIC DNA]</scope>
    <source>
        <strain evidence="1 2">cv. SW786</strain>
    </source>
</reference>
<keyword evidence="2" id="KW-1185">Reference proteome</keyword>
<dbReference type="Proteomes" id="UP000594261">
    <property type="component" value="Chromosome 12"/>
</dbReference>
<dbReference type="EnsemblPlants" id="QL12p040403:mrna">
    <property type="protein sequence ID" value="QL12p040403:mrna:CDS:8"/>
    <property type="gene ID" value="QL12p040403"/>
</dbReference>
<dbReference type="InParanoid" id="A0A7N2N6F0"/>
<organism evidence="1 2">
    <name type="scientific">Quercus lobata</name>
    <name type="common">Valley oak</name>
    <dbReference type="NCBI Taxonomy" id="97700"/>
    <lineage>
        <taxon>Eukaryota</taxon>
        <taxon>Viridiplantae</taxon>
        <taxon>Streptophyta</taxon>
        <taxon>Embryophyta</taxon>
        <taxon>Tracheophyta</taxon>
        <taxon>Spermatophyta</taxon>
        <taxon>Magnoliopsida</taxon>
        <taxon>eudicotyledons</taxon>
        <taxon>Gunneridae</taxon>
        <taxon>Pentapetalae</taxon>
        <taxon>rosids</taxon>
        <taxon>fabids</taxon>
        <taxon>Fagales</taxon>
        <taxon>Fagaceae</taxon>
        <taxon>Quercus</taxon>
    </lineage>
</organism>
<reference evidence="1" key="2">
    <citation type="submission" date="2021-01" db="UniProtKB">
        <authorList>
            <consortium name="EnsemblPlants"/>
        </authorList>
    </citation>
    <scope>IDENTIFICATION</scope>
</reference>
<accession>A0A7N2N6F0</accession>